<comment type="caution">
    <text evidence="2">The sequence shown here is derived from an EMBL/GenBank/DDBJ whole genome shotgun (WGS) entry which is preliminary data.</text>
</comment>
<feature type="non-terminal residue" evidence="2">
    <location>
        <position position="116"/>
    </location>
</feature>
<sequence>KCRDELRAIQEYAVEKPALNFDDDEGDSSAVSPDSPHDGGGDAVGRCSCGFCGLMPTPLEQVCCLDVPAVVAECEEGCVTQHRAFQSVCCTLEVLRLVYWAMRENGAHMEEDEELH</sequence>
<proteinExistence type="predicted"/>
<name>A0AAQ4DZA2_AMBAM</name>
<feature type="non-terminal residue" evidence="2">
    <location>
        <position position="1"/>
    </location>
</feature>
<evidence type="ECO:0000313" key="3">
    <source>
        <dbReference type="Proteomes" id="UP001321473"/>
    </source>
</evidence>
<evidence type="ECO:0000256" key="1">
    <source>
        <dbReference type="SAM" id="MobiDB-lite"/>
    </source>
</evidence>
<dbReference type="Proteomes" id="UP001321473">
    <property type="component" value="Unassembled WGS sequence"/>
</dbReference>
<feature type="region of interest" description="Disordered" evidence="1">
    <location>
        <begin position="18"/>
        <end position="41"/>
    </location>
</feature>
<accession>A0AAQ4DZA2</accession>
<reference evidence="2 3" key="1">
    <citation type="journal article" date="2023" name="Arcadia Sci">
        <title>De novo assembly of a long-read Amblyomma americanum tick genome.</title>
        <authorList>
            <person name="Chou S."/>
            <person name="Poskanzer K.E."/>
            <person name="Rollins M."/>
            <person name="Thuy-Boun P.S."/>
        </authorList>
    </citation>
    <scope>NUCLEOTIDE SEQUENCE [LARGE SCALE GENOMIC DNA]</scope>
    <source>
        <strain evidence="2">F_SG_1</strain>
        <tissue evidence="2">Salivary glands</tissue>
    </source>
</reference>
<gene>
    <name evidence="2" type="ORF">V5799_005427</name>
</gene>
<evidence type="ECO:0000313" key="2">
    <source>
        <dbReference type="EMBL" id="KAK8767792.1"/>
    </source>
</evidence>
<dbReference type="AlphaFoldDB" id="A0AAQ4DZA2"/>
<dbReference type="PANTHER" id="PTHR36981">
    <property type="entry name" value="ZGC:195170"/>
    <property type="match status" value="1"/>
</dbReference>
<dbReference type="PANTHER" id="PTHR36981:SF1">
    <property type="entry name" value="P2X PURINORECEPTOR 7 INTRACELLULAR DOMAIN-CONTAINING PROTEIN"/>
    <property type="match status" value="1"/>
</dbReference>
<dbReference type="EMBL" id="JARKHS020024984">
    <property type="protein sequence ID" value="KAK8767792.1"/>
    <property type="molecule type" value="Genomic_DNA"/>
</dbReference>
<organism evidence="2 3">
    <name type="scientific">Amblyomma americanum</name>
    <name type="common">Lone star tick</name>
    <dbReference type="NCBI Taxonomy" id="6943"/>
    <lineage>
        <taxon>Eukaryota</taxon>
        <taxon>Metazoa</taxon>
        <taxon>Ecdysozoa</taxon>
        <taxon>Arthropoda</taxon>
        <taxon>Chelicerata</taxon>
        <taxon>Arachnida</taxon>
        <taxon>Acari</taxon>
        <taxon>Parasitiformes</taxon>
        <taxon>Ixodida</taxon>
        <taxon>Ixodoidea</taxon>
        <taxon>Ixodidae</taxon>
        <taxon>Amblyomminae</taxon>
        <taxon>Amblyomma</taxon>
    </lineage>
</organism>
<keyword evidence="3" id="KW-1185">Reference proteome</keyword>
<protein>
    <submittedName>
        <fullName evidence="2">Uncharacterized protein</fullName>
    </submittedName>
</protein>